<dbReference type="CTD" id="4519"/>
<keyword evidence="6 19" id="KW-0349">Heme</keyword>
<feature type="transmembrane region" description="Helical" evidence="20">
    <location>
        <begin position="350"/>
        <end position="368"/>
    </location>
</feature>
<feature type="binding site" evidence="18">
    <location>
        <position position="205"/>
    </location>
    <ligand>
        <name>a ubiquinone</name>
        <dbReference type="ChEBI" id="CHEBI:16389"/>
    </ligand>
</feature>
<evidence type="ECO:0000256" key="8">
    <source>
        <dbReference type="ARBA" id="ARBA00022692"/>
    </source>
</evidence>
<evidence type="ECO:0000313" key="23">
    <source>
        <dbReference type="EMBL" id="AVI57909.1"/>
    </source>
</evidence>
<feature type="transmembrane region" description="Helical" evidence="20">
    <location>
        <begin position="291"/>
        <end position="312"/>
    </location>
</feature>
<comment type="cofactor">
    <cofactor evidence="20">
        <name>heme b</name>
        <dbReference type="ChEBI" id="CHEBI:60344"/>
    </cofactor>
    <text evidence="20">Binds 2 heme groups non-covalently.</text>
</comment>
<feature type="domain" description="Cytochrome b/b6 C-terminal region profile" evidence="22">
    <location>
        <begin position="214"/>
        <end position="382"/>
    </location>
</feature>
<evidence type="ECO:0000256" key="18">
    <source>
        <dbReference type="PIRSR" id="PIRSR038885-1"/>
    </source>
</evidence>
<keyword evidence="16 20" id="KW-0472">Membrane</keyword>
<dbReference type="Pfam" id="PF00032">
    <property type="entry name" value="Cytochrom_B_C"/>
    <property type="match status" value="1"/>
</dbReference>
<evidence type="ECO:0000256" key="6">
    <source>
        <dbReference type="ARBA" id="ARBA00022617"/>
    </source>
</evidence>
<dbReference type="CDD" id="cd00284">
    <property type="entry name" value="Cytochrome_b_N"/>
    <property type="match status" value="1"/>
</dbReference>
<feature type="transmembrane region" description="Helical" evidence="20">
    <location>
        <begin position="324"/>
        <end position="344"/>
    </location>
</feature>
<dbReference type="AlphaFoldDB" id="A0A343UWK0"/>
<dbReference type="GO" id="GO:0005743">
    <property type="term" value="C:mitochondrial inner membrane"/>
    <property type="evidence" value="ECO:0007669"/>
    <property type="project" value="UniProtKB-SubCell"/>
</dbReference>
<feature type="transmembrane region" description="Helical" evidence="20">
    <location>
        <begin position="182"/>
        <end position="203"/>
    </location>
</feature>
<proteinExistence type="inferred from homology"/>
<dbReference type="InterPro" id="IPR005798">
    <property type="entry name" value="Cyt_b/b6_C"/>
</dbReference>
<keyword evidence="5 20" id="KW-0813">Transport</keyword>
<gene>
    <name evidence="23" type="primary">CYTB</name>
</gene>
<feature type="transmembrane region" description="Helical" evidence="20">
    <location>
        <begin position="81"/>
        <end position="103"/>
    </location>
</feature>
<geneLocation type="mitochondrion" evidence="23"/>
<protein>
    <recommendedName>
        <fullName evidence="4 20">Cytochrome b</fullName>
    </recommendedName>
</protein>
<dbReference type="PANTHER" id="PTHR19271">
    <property type="entry name" value="CYTOCHROME B"/>
    <property type="match status" value="1"/>
</dbReference>
<evidence type="ECO:0000256" key="16">
    <source>
        <dbReference type="ARBA" id="ARBA00023136"/>
    </source>
</evidence>
<keyword evidence="8 20" id="KW-0812">Transmembrane</keyword>
<evidence type="ECO:0000256" key="1">
    <source>
        <dbReference type="ARBA" id="ARBA00002566"/>
    </source>
</evidence>
<keyword evidence="14" id="KW-0830">Ubiquinone</keyword>
<dbReference type="InterPro" id="IPR048260">
    <property type="entry name" value="Cytochrome_b_C_euk/bac"/>
</dbReference>
<name>A0A343UWK0_CHOBI</name>
<dbReference type="GO" id="GO:0006122">
    <property type="term" value="P:mitochondrial electron transport, ubiquinol to cytochrome c"/>
    <property type="evidence" value="ECO:0007669"/>
    <property type="project" value="TreeGrafter"/>
</dbReference>
<keyword evidence="15 20" id="KW-0496">Mitochondrion</keyword>
<evidence type="ECO:0000256" key="5">
    <source>
        <dbReference type="ARBA" id="ARBA00022448"/>
    </source>
</evidence>
<dbReference type="InterPro" id="IPR027387">
    <property type="entry name" value="Cytb/b6-like_sf"/>
</dbReference>
<feature type="binding site" description="axial binding residue" evidence="19">
    <location>
        <position position="87"/>
    </location>
    <ligand>
        <name>heme b</name>
        <dbReference type="ChEBI" id="CHEBI:60344"/>
        <label>b562</label>
    </ligand>
    <ligandPart>
        <name>Fe</name>
        <dbReference type="ChEBI" id="CHEBI:18248"/>
    </ligandPart>
</feature>
<evidence type="ECO:0000256" key="10">
    <source>
        <dbReference type="ARBA" id="ARBA00022792"/>
    </source>
</evidence>
<dbReference type="InterPro" id="IPR005797">
    <property type="entry name" value="Cyt_b/b6_N"/>
</dbReference>
<keyword evidence="11 20" id="KW-0249">Electron transport</keyword>
<dbReference type="GeneID" id="36483756"/>
<dbReference type="InterPro" id="IPR048259">
    <property type="entry name" value="Cytochrome_b_N_euk/bac"/>
</dbReference>
<feature type="transmembrane region" description="Helical" evidence="20">
    <location>
        <begin position="115"/>
        <end position="136"/>
    </location>
</feature>
<keyword evidence="9 19" id="KW-0479">Metal-binding</keyword>
<evidence type="ECO:0000256" key="17">
    <source>
        <dbReference type="ARBA" id="ARBA00061233"/>
    </source>
</evidence>
<feature type="binding site" description="axial binding residue" evidence="19">
    <location>
        <position position="200"/>
    </location>
    <ligand>
        <name>heme b</name>
        <dbReference type="ChEBI" id="CHEBI:60344"/>
        <label>b566</label>
    </ligand>
    <ligandPart>
        <name>Fe</name>
        <dbReference type="ChEBI" id="CHEBI:18248"/>
    </ligandPart>
</feature>
<evidence type="ECO:0000256" key="3">
    <source>
        <dbReference type="ARBA" id="ARBA00011649"/>
    </source>
</evidence>
<dbReference type="GO" id="GO:0046872">
    <property type="term" value="F:metal ion binding"/>
    <property type="evidence" value="ECO:0007669"/>
    <property type="project" value="UniProtKB-UniRule"/>
</dbReference>
<comment type="similarity">
    <text evidence="17 20">Belongs to the cytochrome b family.</text>
</comment>
<dbReference type="SUPFAM" id="SSF81648">
    <property type="entry name" value="a domain/subunit of cytochrome bc1 complex (Ubiquinol-cytochrome c reductase)"/>
    <property type="match status" value="1"/>
</dbReference>
<dbReference type="PROSITE" id="PS51003">
    <property type="entry name" value="CYTB_CTER"/>
    <property type="match status" value="1"/>
</dbReference>
<dbReference type="FunFam" id="1.20.810.10:FF:000002">
    <property type="entry name" value="Cytochrome b"/>
    <property type="match status" value="1"/>
</dbReference>
<organism evidence="23">
    <name type="scientific">Choristoneura occidentalis biennis</name>
    <name type="common">Two-year-cycle budworm moth</name>
    <name type="synonym">Choristoneura biennis</name>
    <dbReference type="NCBI Taxonomy" id="2911890"/>
    <lineage>
        <taxon>Eukaryota</taxon>
        <taxon>Metazoa</taxon>
        <taxon>Ecdysozoa</taxon>
        <taxon>Arthropoda</taxon>
        <taxon>Hexapoda</taxon>
        <taxon>Insecta</taxon>
        <taxon>Pterygota</taxon>
        <taxon>Neoptera</taxon>
        <taxon>Endopterygota</taxon>
        <taxon>Lepidoptera</taxon>
        <taxon>Glossata</taxon>
        <taxon>Ditrysia</taxon>
        <taxon>Tortricoidea</taxon>
        <taxon>Tortricidae</taxon>
        <taxon>Tortricinae</taxon>
        <taxon>Choristoneura</taxon>
    </lineage>
</organism>
<evidence type="ECO:0000256" key="13">
    <source>
        <dbReference type="ARBA" id="ARBA00023004"/>
    </source>
</evidence>
<evidence type="ECO:0000256" key="9">
    <source>
        <dbReference type="ARBA" id="ARBA00022723"/>
    </source>
</evidence>
<comment type="subcellular location">
    <subcellularLocation>
        <location evidence="2">Mitochondrion inner membrane</location>
        <topology evidence="2">Multi-pass membrane protein</topology>
    </subcellularLocation>
</comment>
<keyword evidence="7 20" id="KW-0679">Respiratory chain</keyword>
<dbReference type="GO" id="GO:0045275">
    <property type="term" value="C:respiratory chain complex III"/>
    <property type="evidence" value="ECO:0007669"/>
    <property type="project" value="InterPro"/>
</dbReference>
<evidence type="ECO:0000256" key="4">
    <source>
        <dbReference type="ARBA" id="ARBA00013531"/>
    </source>
</evidence>
<dbReference type="CDD" id="cd00290">
    <property type="entry name" value="cytochrome_b_C"/>
    <property type="match status" value="1"/>
</dbReference>
<dbReference type="Pfam" id="PF00033">
    <property type="entry name" value="Cytochrome_B"/>
    <property type="match status" value="1"/>
</dbReference>
<feature type="transmembrane region" description="Helical" evidence="20">
    <location>
        <begin position="40"/>
        <end position="61"/>
    </location>
</feature>
<evidence type="ECO:0000256" key="14">
    <source>
        <dbReference type="ARBA" id="ARBA00023075"/>
    </source>
</evidence>
<evidence type="ECO:0000256" key="7">
    <source>
        <dbReference type="ARBA" id="ARBA00022660"/>
    </source>
</evidence>
<feature type="transmembrane region" description="Helical" evidence="20">
    <location>
        <begin position="233"/>
        <end position="254"/>
    </location>
</feature>
<evidence type="ECO:0000259" key="22">
    <source>
        <dbReference type="PROSITE" id="PS51003"/>
    </source>
</evidence>
<evidence type="ECO:0000256" key="12">
    <source>
        <dbReference type="ARBA" id="ARBA00022989"/>
    </source>
</evidence>
<keyword evidence="12 20" id="KW-1133">Transmembrane helix</keyword>
<evidence type="ECO:0000259" key="21">
    <source>
        <dbReference type="PROSITE" id="PS51002"/>
    </source>
</evidence>
<evidence type="ECO:0000256" key="15">
    <source>
        <dbReference type="ARBA" id="ARBA00023128"/>
    </source>
</evidence>
<evidence type="ECO:0000256" key="20">
    <source>
        <dbReference type="RuleBase" id="RU362117"/>
    </source>
</evidence>
<keyword evidence="10" id="KW-0999">Mitochondrion inner membrane</keyword>
<dbReference type="EMBL" id="MG948540">
    <property type="protein sequence ID" value="AVI57909.1"/>
    <property type="molecule type" value="Genomic_DNA"/>
</dbReference>
<dbReference type="GO" id="GO:0008121">
    <property type="term" value="F:quinol-cytochrome-c reductase activity"/>
    <property type="evidence" value="ECO:0007669"/>
    <property type="project" value="InterPro"/>
</dbReference>
<sequence length="382" mass="44299">MMNNYKPMRKTHPIFKIINGSLIDLPSPSNISTWWNFGSLLGLCLMIQIMTGLFLTMYYTANIEMAFYSVNYICRNVNYGWMIRTLHANGASFFFICVYLHIGRGIYYESFNLKYTWMMGVILLFLLMGTAFMGYVLPWGQMSFWGATVITNLLSAIPYLGNMLVNWIWGGFAVDNATLTRFYTFHFLLPFILIMMTMIHLLFLHQTGSNNPLGINSNLDKIPFHPFFSFKDLVGFLIMLFILIMLIMINPNLLGDPDNFIPANPLVTPVHIQPEWYFLFAYAILRSIPNKLGGVIALVMSILILIILPFTFNKKIQGIQFYPLNQILFWFMVMTIILLTWIGARPVEDPYIITGQILTMIYFSYFILNPLLSKYWDNLIFN</sequence>
<feature type="binding site" description="axial binding residue" evidence="19">
    <location>
        <position position="101"/>
    </location>
    <ligand>
        <name>heme b</name>
        <dbReference type="ChEBI" id="CHEBI:60344"/>
        <label>b566</label>
    </ligand>
    <ligandPart>
        <name>Fe</name>
        <dbReference type="ChEBI" id="CHEBI:18248"/>
    </ligandPart>
</feature>
<evidence type="ECO:0000256" key="19">
    <source>
        <dbReference type="PIRSR" id="PIRSR038885-2"/>
    </source>
</evidence>
<dbReference type="Gene3D" id="1.20.810.10">
    <property type="entry name" value="Cytochrome Bc1 Complex, Chain C"/>
    <property type="match status" value="1"/>
</dbReference>
<evidence type="ECO:0000256" key="2">
    <source>
        <dbReference type="ARBA" id="ARBA00004448"/>
    </source>
</evidence>
<comment type="function">
    <text evidence="1 20">Component of the ubiquinol-cytochrome c reductase complex (complex III or cytochrome b-c1 complex) that is part of the mitochondrial respiratory chain. The b-c1 complex mediates electron transfer from ubiquinol to cytochrome c. Contributes to the generation of a proton gradient across the mitochondrial membrane that is then used for ATP synthesis.</text>
</comment>
<dbReference type="InterPro" id="IPR030689">
    <property type="entry name" value="Cytochrome_b"/>
</dbReference>
<dbReference type="PROSITE" id="PS51002">
    <property type="entry name" value="CYTB_NTER"/>
    <property type="match status" value="1"/>
</dbReference>
<comment type="subunit">
    <text evidence="3">The main subunits of complex b-c1 are: cytochrome b, cytochrome c1 and the Rieske protein.</text>
</comment>
<dbReference type="SUPFAM" id="SSF81342">
    <property type="entry name" value="Transmembrane di-heme cytochromes"/>
    <property type="match status" value="1"/>
</dbReference>
<dbReference type="PIRSF" id="PIRSF038885">
    <property type="entry name" value="COB"/>
    <property type="match status" value="1"/>
</dbReference>
<reference evidence="23" key="1">
    <citation type="journal article" date="2018" name="Mol. Phylogenet. Evol.">
        <title>Convergent herbivory on conifers by Choristoneura moths after boreal forest formation.</title>
        <authorList>
            <person name="Fagua G."/>
            <person name="Condamine F.L."/>
            <person name="Brunet B.M."/>
            <person name="Clamens A.L."/>
            <person name="Laroche J."/>
            <person name="Levesque R.C."/>
            <person name="Cusson M."/>
            <person name="Sperling F.A."/>
        </authorList>
    </citation>
    <scope>NUCLEOTIDE SEQUENCE</scope>
</reference>
<feature type="domain" description="Cytochrome b/b6 N-terminal region profile" evidence="21">
    <location>
        <begin position="4"/>
        <end position="213"/>
    </location>
</feature>
<dbReference type="InterPro" id="IPR016174">
    <property type="entry name" value="Di-haem_cyt_TM"/>
</dbReference>
<dbReference type="PANTHER" id="PTHR19271:SF16">
    <property type="entry name" value="CYTOCHROME B"/>
    <property type="match status" value="1"/>
</dbReference>
<dbReference type="InterPro" id="IPR036150">
    <property type="entry name" value="Cyt_b/b6_C_sf"/>
</dbReference>
<comment type="cofactor">
    <cofactor evidence="19">
        <name>heme</name>
        <dbReference type="ChEBI" id="CHEBI:30413"/>
    </cofactor>
    <text evidence="19">Binds 2 heme groups non-covalently.</text>
</comment>
<dbReference type="RefSeq" id="YP_009473438.1">
    <property type="nucleotide sequence ID" value="NC_037394.1"/>
</dbReference>
<accession>A0A343UWK0</accession>
<dbReference type="GO" id="GO:0016491">
    <property type="term" value="F:oxidoreductase activity"/>
    <property type="evidence" value="ECO:0007669"/>
    <property type="project" value="UniProtKB-UniRule"/>
</dbReference>
<feature type="binding site" description="axial binding residue" evidence="19">
    <location>
        <position position="186"/>
    </location>
    <ligand>
        <name>heme b</name>
        <dbReference type="ChEBI" id="CHEBI:60344"/>
        <label>b562</label>
    </ligand>
    <ligandPart>
        <name>Fe</name>
        <dbReference type="ChEBI" id="CHEBI:18248"/>
    </ligandPart>
</feature>
<feature type="transmembrane region" description="Helical" evidence="20">
    <location>
        <begin position="142"/>
        <end position="161"/>
    </location>
</feature>
<keyword evidence="13 19" id="KW-0408">Iron</keyword>
<evidence type="ECO:0000256" key="11">
    <source>
        <dbReference type="ARBA" id="ARBA00022982"/>
    </source>
</evidence>